<accession>A0AAU7Q996</accession>
<name>A0AAU7Q996_9GAMM</name>
<organism evidence="3">
    <name type="scientific">Acerihabitans sp. KWT182</name>
    <dbReference type="NCBI Taxonomy" id="3157919"/>
    <lineage>
        <taxon>Bacteria</taxon>
        <taxon>Pseudomonadati</taxon>
        <taxon>Pseudomonadota</taxon>
        <taxon>Gammaproteobacteria</taxon>
        <taxon>Enterobacterales</taxon>
        <taxon>Pectobacteriaceae</taxon>
        <taxon>Acerihabitans</taxon>
    </lineage>
</organism>
<reference evidence="3" key="1">
    <citation type="submission" date="2024-06" db="EMBL/GenBank/DDBJ databases">
        <authorList>
            <person name="Coelho C."/>
            <person name="Bento M."/>
            <person name="Garcia E."/>
            <person name="Camelo A."/>
            <person name="Brandao I."/>
            <person name="Espirito Santo C."/>
            <person name="Trovao J."/>
            <person name="Verissimo A."/>
            <person name="Costa J."/>
            <person name="Tiago I."/>
        </authorList>
    </citation>
    <scope>NUCLEOTIDE SEQUENCE</scope>
    <source>
        <strain evidence="3">KWT182</strain>
    </source>
</reference>
<gene>
    <name evidence="3" type="ORF">ABK905_25375</name>
</gene>
<evidence type="ECO:0000256" key="1">
    <source>
        <dbReference type="ARBA" id="ARBA00010116"/>
    </source>
</evidence>
<dbReference type="Pfam" id="PF02369">
    <property type="entry name" value="Big_1"/>
    <property type="match status" value="1"/>
</dbReference>
<dbReference type="InterPro" id="IPR003344">
    <property type="entry name" value="Big_1_dom"/>
</dbReference>
<evidence type="ECO:0000313" key="3">
    <source>
        <dbReference type="EMBL" id="XBS69619.1"/>
    </source>
</evidence>
<proteinExistence type="inferred from homology"/>
<dbReference type="Gene3D" id="2.60.40.10">
    <property type="entry name" value="Immunoglobulins"/>
    <property type="match status" value="1"/>
</dbReference>
<dbReference type="InterPro" id="IPR008964">
    <property type="entry name" value="Invasin/intimin_cell_adhesion"/>
</dbReference>
<dbReference type="SUPFAM" id="SSF49373">
    <property type="entry name" value="Invasin/intimin cell-adhesion fragments"/>
    <property type="match status" value="1"/>
</dbReference>
<dbReference type="AlphaFoldDB" id="A0AAU7Q996"/>
<feature type="domain" description="Big-1" evidence="2">
    <location>
        <begin position="19"/>
        <end position="104"/>
    </location>
</feature>
<dbReference type="EMBL" id="CP157947">
    <property type="protein sequence ID" value="XBS69619.1"/>
    <property type="molecule type" value="Genomic_DNA"/>
</dbReference>
<evidence type="ECO:0000259" key="2">
    <source>
        <dbReference type="Pfam" id="PF02369"/>
    </source>
</evidence>
<comment type="similarity">
    <text evidence="1">Belongs to the intimin/invasin family.</text>
</comment>
<protein>
    <submittedName>
        <fullName evidence="3">Ig-like domain-containing protein</fullName>
    </submittedName>
</protein>
<dbReference type="InterPro" id="IPR013783">
    <property type="entry name" value="Ig-like_fold"/>
</dbReference>
<sequence>MSDTIFTPEENCEDYHLVVTTTSTAHANGYDTNSAIAQLSLHGQLLEGYPIYYTLSGDARFTNGAQHISVSTDSQGEAAICFTDTRPETVIITCSYSGIEACESISFTNPPVGCRYIRPGIAK</sequence>